<feature type="region of interest" description="Disordered" evidence="1">
    <location>
        <begin position="1"/>
        <end position="28"/>
    </location>
</feature>
<reference evidence="2" key="1">
    <citation type="submission" date="2019-09" db="EMBL/GenBank/DDBJ databases">
        <title>Draft genome information of white flower Hibiscus syriacus.</title>
        <authorList>
            <person name="Kim Y.-M."/>
        </authorList>
    </citation>
    <scope>NUCLEOTIDE SEQUENCE [LARGE SCALE GENOMIC DNA]</scope>
    <source>
        <strain evidence="2">YM2019G1</strain>
    </source>
</reference>
<evidence type="ECO:0000313" key="2">
    <source>
        <dbReference type="EMBL" id="KAE8656553.1"/>
    </source>
</evidence>
<organism evidence="2 3">
    <name type="scientific">Hibiscus syriacus</name>
    <name type="common">Rose of Sharon</name>
    <dbReference type="NCBI Taxonomy" id="106335"/>
    <lineage>
        <taxon>Eukaryota</taxon>
        <taxon>Viridiplantae</taxon>
        <taxon>Streptophyta</taxon>
        <taxon>Embryophyta</taxon>
        <taxon>Tracheophyta</taxon>
        <taxon>Spermatophyta</taxon>
        <taxon>Magnoliopsida</taxon>
        <taxon>eudicotyledons</taxon>
        <taxon>Gunneridae</taxon>
        <taxon>Pentapetalae</taxon>
        <taxon>rosids</taxon>
        <taxon>malvids</taxon>
        <taxon>Malvales</taxon>
        <taxon>Malvaceae</taxon>
        <taxon>Malvoideae</taxon>
        <taxon>Hibiscus</taxon>
    </lineage>
</organism>
<evidence type="ECO:0000256" key="1">
    <source>
        <dbReference type="SAM" id="MobiDB-lite"/>
    </source>
</evidence>
<keyword evidence="3" id="KW-1185">Reference proteome</keyword>
<gene>
    <name evidence="2" type="ORF">F3Y22_tig00117000pilonHSYRG00315</name>
</gene>
<dbReference type="AlphaFoldDB" id="A0A6A2WDV3"/>
<dbReference type="Proteomes" id="UP000436088">
    <property type="component" value="Unassembled WGS sequence"/>
</dbReference>
<dbReference type="EMBL" id="VEPZ02001765">
    <property type="protein sequence ID" value="KAE8656553.1"/>
    <property type="molecule type" value="Genomic_DNA"/>
</dbReference>
<evidence type="ECO:0000313" key="3">
    <source>
        <dbReference type="Proteomes" id="UP000436088"/>
    </source>
</evidence>
<sequence length="150" mass="16521">MTTTTSRAETDGGGGARESPLFSITQQGKNCIPKPKKVAAEVLDDDPNRVKSSSPFKGQIDLNIQPEREEELSPGSDSGSMMRLLQDATDILPETVKHVDLRWEPPAVFLSICTHINPWLFTKGAGIRNQYPLFSEVDVKVVHFRSSPAD</sequence>
<accession>A0A6A2WDV3</accession>
<proteinExistence type="predicted"/>
<protein>
    <submittedName>
        <fullName evidence="2">Uncharacterized protein</fullName>
    </submittedName>
</protein>
<comment type="caution">
    <text evidence="2">The sequence shown here is derived from an EMBL/GenBank/DDBJ whole genome shotgun (WGS) entry which is preliminary data.</text>
</comment>
<name>A0A6A2WDV3_HIBSY</name>